<dbReference type="InterPro" id="IPR029063">
    <property type="entry name" value="SAM-dependent_MTases_sf"/>
</dbReference>
<dbReference type="GO" id="GO:0008175">
    <property type="term" value="F:tRNA methyltransferase activity"/>
    <property type="evidence" value="ECO:0007669"/>
    <property type="project" value="UniProtKB-ARBA"/>
</dbReference>
<dbReference type="InterPro" id="IPR013216">
    <property type="entry name" value="Methyltransf_11"/>
</dbReference>
<protein>
    <recommendedName>
        <fullName evidence="7">Fe2OG dioxygenase domain-containing protein</fullName>
    </recommendedName>
</protein>
<dbReference type="STRING" id="296587.C1FG54"/>
<evidence type="ECO:0000256" key="1">
    <source>
        <dbReference type="ARBA" id="ARBA00007879"/>
    </source>
</evidence>
<dbReference type="KEGG" id="mis:MICPUN_60739"/>
<dbReference type="OMA" id="WIPPHID"/>
<dbReference type="Pfam" id="PF13532">
    <property type="entry name" value="2OG-FeII_Oxy_2"/>
    <property type="match status" value="1"/>
</dbReference>
<dbReference type="CDD" id="cd02440">
    <property type="entry name" value="AdoMet_MTases"/>
    <property type="match status" value="1"/>
</dbReference>
<dbReference type="GO" id="GO:0003723">
    <property type="term" value="F:RNA binding"/>
    <property type="evidence" value="ECO:0007669"/>
    <property type="project" value="UniProtKB-KW"/>
</dbReference>
<organism evidence="8 9">
    <name type="scientific">Micromonas commoda (strain RCC299 / NOUM17 / CCMP2709)</name>
    <name type="common">Picoplanktonic green alga</name>
    <dbReference type="NCBI Taxonomy" id="296587"/>
    <lineage>
        <taxon>Eukaryota</taxon>
        <taxon>Viridiplantae</taxon>
        <taxon>Chlorophyta</taxon>
        <taxon>Mamiellophyceae</taxon>
        <taxon>Mamiellales</taxon>
        <taxon>Mamiellaceae</taxon>
        <taxon>Micromonas</taxon>
    </lineage>
</organism>
<keyword evidence="3" id="KW-0808">Transferase</keyword>
<dbReference type="InterPro" id="IPR051422">
    <property type="entry name" value="AlkB_tRNA_MeTrf/Diox"/>
</dbReference>
<accession>C1FG54</accession>
<evidence type="ECO:0000256" key="2">
    <source>
        <dbReference type="ARBA" id="ARBA00022603"/>
    </source>
</evidence>
<dbReference type="Pfam" id="PF08241">
    <property type="entry name" value="Methyltransf_11"/>
    <property type="match status" value="1"/>
</dbReference>
<dbReference type="Proteomes" id="UP000002009">
    <property type="component" value="Chromosome 8"/>
</dbReference>
<dbReference type="PANTHER" id="PTHR13069:SF21">
    <property type="entry name" value="ALKYLATED DNA REPAIR PROTEIN ALKB HOMOLOG 8"/>
    <property type="match status" value="1"/>
</dbReference>
<dbReference type="Gene3D" id="3.40.50.150">
    <property type="entry name" value="Vaccinia Virus protein VP39"/>
    <property type="match status" value="1"/>
</dbReference>
<sequence>MGNSVGKEATVQESVAGDTGRPPRKEHEATRGSAAADERRTTEDSPTLVSGLRLVEGIVDTSGSPSEHDILVAWIRGTLERGRAGELPGNTYAPIPEKWRKRNQSREMLQFGTYTHSNRVETHVPVAPLPPELDAVVDALIARGALTELQRPDSCTINLYGPGQWIPPHIDNPAFDRPFVTVSLCSEQPMVLGRGMVWPEGGRGPCGDDERLNEEHALSLPVGSAVVVEGEAADEYEHAVPPVTAERISLTFRRRGRPGREMDERTERAERCRRRCRDVRGAIVAAAEARAGGVRRGFGPVGPIGAIGRVGPPPAKPAGRREGSVIKKPMDDDAEDVVGGGVLSKNAAKKEARKAAKAAAKERARKAKPTTTAVDGTVFERKEKVRSCPACPPDLLPPTTSDANESQCADASCVAPPMYGEDAGVPVAEALPSVERVHVQRVYDAVATQWHGTRYRAWSGVEDFVRRVVQPGSLVADVGCGNGKNLPEVESLGGFGVGCDFSVGLLEICAVERGLEVFAGDATCLPLRSRSFDVALNIAVLHHVSSEPRRRKLVTETMRLLTVGGTALFYAWALEQADGGVSGHHFESQDVLVPFHKKAGVQGKVVVTGGSGSGEKEGEETRAGGAAGEDDDGDPTAPRVYQRYCHVYKEGELETLFEHIKSWVKVNRVYFDCGNWCVEAERIA</sequence>
<dbReference type="GeneID" id="8245572"/>
<evidence type="ECO:0000313" key="8">
    <source>
        <dbReference type="EMBL" id="ACO69196.1"/>
    </source>
</evidence>
<keyword evidence="4" id="KW-0862">Zinc</keyword>
<comment type="similarity">
    <text evidence="1">Belongs to the alkB family.</text>
</comment>
<evidence type="ECO:0000259" key="7">
    <source>
        <dbReference type="PROSITE" id="PS51471"/>
    </source>
</evidence>
<dbReference type="OrthoDB" id="271595at2759"/>
<keyword evidence="2" id="KW-0489">Methyltransferase</keyword>
<dbReference type="SUPFAM" id="SSF51197">
    <property type="entry name" value="Clavaminate synthase-like"/>
    <property type="match status" value="1"/>
</dbReference>
<feature type="compositionally biased region" description="Basic and acidic residues" evidence="6">
    <location>
        <begin position="21"/>
        <end position="43"/>
    </location>
</feature>
<evidence type="ECO:0000256" key="6">
    <source>
        <dbReference type="SAM" id="MobiDB-lite"/>
    </source>
</evidence>
<feature type="region of interest" description="Disordered" evidence="6">
    <location>
        <begin position="1"/>
        <end position="47"/>
    </location>
</feature>
<reference evidence="8 9" key="1">
    <citation type="journal article" date="2009" name="Science">
        <title>Green evolution and dynamic adaptations revealed by genomes of the marine picoeukaryotes Micromonas.</title>
        <authorList>
            <person name="Worden A.Z."/>
            <person name="Lee J.H."/>
            <person name="Mock T."/>
            <person name="Rouze P."/>
            <person name="Simmons M.P."/>
            <person name="Aerts A.L."/>
            <person name="Allen A.E."/>
            <person name="Cuvelier M.L."/>
            <person name="Derelle E."/>
            <person name="Everett M.V."/>
            <person name="Foulon E."/>
            <person name="Grimwood J."/>
            <person name="Gundlach H."/>
            <person name="Henrissat B."/>
            <person name="Napoli C."/>
            <person name="McDonald S.M."/>
            <person name="Parker M.S."/>
            <person name="Rombauts S."/>
            <person name="Salamov A."/>
            <person name="Von Dassow P."/>
            <person name="Badger J.H."/>
            <person name="Coutinho P.M."/>
            <person name="Demir E."/>
            <person name="Dubchak I."/>
            <person name="Gentemann C."/>
            <person name="Eikrem W."/>
            <person name="Gready J.E."/>
            <person name="John U."/>
            <person name="Lanier W."/>
            <person name="Lindquist E.A."/>
            <person name="Lucas S."/>
            <person name="Mayer K.F."/>
            <person name="Moreau H."/>
            <person name="Not F."/>
            <person name="Otillar R."/>
            <person name="Panaud O."/>
            <person name="Pangilinan J."/>
            <person name="Paulsen I."/>
            <person name="Piegu B."/>
            <person name="Poliakov A."/>
            <person name="Robbens S."/>
            <person name="Schmutz J."/>
            <person name="Toulza E."/>
            <person name="Wyss T."/>
            <person name="Zelensky A."/>
            <person name="Zhou K."/>
            <person name="Armbrust E.V."/>
            <person name="Bhattacharya D."/>
            <person name="Goodenough U.W."/>
            <person name="Van de Peer Y."/>
            <person name="Grigoriev I.V."/>
        </authorList>
    </citation>
    <scope>NUCLEOTIDE SEQUENCE [LARGE SCALE GENOMIC DNA]</scope>
    <source>
        <strain evidence="9">RCC299 / NOUM17</strain>
    </source>
</reference>
<dbReference type="eggNOG" id="KOG1331">
    <property type="taxonomic scope" value="Eukaryota"/>
</dbReference>
<dbReference type="SUPFAM" id="SSF53335">
    <property type="entry name" value="S-adenosyl-L-methionine-dependent methyltransferases"/>
    <property type="match status" value="1"/>
</dbReference>
<dbReference type="GO" id="GO:0032259">
    <property type="term" value="P:methylation"/>
    <property type="evidence" value="ECO:0007669"/>
    <property type="project" value="UniProtKB-KW"/>
</dbReference>
<dbReference type="InterPro" id="IPR027450">
    <property type="entry name" value="AlkB-like"/>
</dbReference>
<dbReference type="RefSeq" id="XP_002507938.1">
    <property type="nucleotide sequence ID" value="XM_002507892.1"/>
</dbReference>
<dbReference type="GO" id="GO:0006400">
    <property type="term" value="P:tRNA modification"/>
    <property type="evidence" value="ECO:0007669"/>
    <property type="project" value="UniProtKB-ARBA"/>
</dbReference>
<evidence type="ECO:0000313" key="9">
    <source>
        <dbReference type="Proteomes" id="UP000002009"/>
    </source>
</evidence>
<dbReference type="PANTHER" id="PTHR13069">
    <property type="entry name" value="ALKYLATED DNA REPAIR PROTEIN ALKB HOMOLOG 8"/>
    <property type="match status" value="1"/>
</dbReference>
<dbReference type="GO" id="GO:0008757">
    <property type="term" value="F:S-adenosylmethionine-dependent methyltransferase activity"/>
    <property type="evidence" value="ECO:0007669"/>
    <property type="project" value="InterPro"/>
</dbReference>
<evidence type="ECO:0000256" key="5">
    <source>
        <dbReference type="ARBA" id="ARBA00022884"/>
    </source>
</evidence>
<name>C1FG54_MICCC</name>
<gene>
    <name evidence="8" type="ORF">MICPUN_60739</name>
</gene>
<dbReference type="Gene3D" id="2.60.120.590">
    <property type="entry name" value="Alpha-ketoglutarate-dependent dioxygenase AlkB-like"/>
    <property type="match status" value="1"/>
</dbReference>
<dbReference type="PROSITE" id="PS51471">
    <property type="entry name" value="FE2OG_OXY"/>
    <property type="match status" value="1"/>
</dbReference>
<evidence type="ECO:0000256" key="4">
    <source>
        <dbReference type="ARBA" id="ARBA00022833"/>
    </source>
</evidence>
<dbReference type="InterPro" id="IPR037151">
    <property type="entry name" value="AlkB-like_sf"/>
</dbReference>
<keyword evidence="5" id="KW-0694">RNA-binding</keyword>
<feature type="domain" description="Fe2OG dioxygenase" evidence="7">
    <location>
        <begin position="151"/>
        <end position="256"/>
    </location>
</feature>
<evidence type="ECO:0000256" key="3">
    <source>
        <dbReference type="ARBA" id="ARBA00022679"/>
    </source>
</evidence>
<proteinExistence type="inferred from homology"/>
<dbReference type="eggNOG" id="KOG4176">
    <property type="taxonomic scope" value="Eukaryota"/>
</dbReference>
<dbReference type="InParanoid" id="C1FG54"/>
<dbReference type="AlphaFoldDB" id="C1FG54"/>
<dbReference type="InterPro" id="IPR005123">
    <property type="entry name" value="Oxoglu/Fe-dep_dioxygenase_dom"/>
</dbReference>
<feature type="region of interest" description="Disordered" evidence="6">
    <location>
        <begin position="606"/>
        <end position="637"/>
    </location>
</feature>
<dbReference type="EMBL" id="CP001575">
    <property type="protein sequence ID" value="ACO69196.1"/>
    <property type="molecule type" value="Genomic_DNA"/>
</dbReference>
<keyword evidence="9" id="KW-1185">Reference proteome</keyword>